<keyword evidence="4 6" id="KW-1133">Transmembrane helix</keyword>
<dbReference type="Pfam" id="PF06271">
    <property type="entry name" value="RDD"/>
    <property type="match status" value="1"/>
</dbReference>
<keyword evidence="3 6" id="KW-0812">Transmembrane</keyword>
<comment type="caution">
    <text evidence="9">The sequence shown here is derived from an EMBL/GenBank/DDBJ whole genome shotgun (WGS) entry which is preliminary data.</text>
</comment>
<dbReference type="EMBL" id="LXKA01000011">
    <property type="protein sequence ID" value="OAJ65757.1"/>
    <property type="molecule type" value="Genomic_DNA"/>
</dbReference>
<evidence type="ECO:0000313" key="8">
    <source>
        <dbReference type="EMBL" id="OAJ53876.1"/>
    </source>
</evidence>
<protein>
    <submittedName>
        <fullName evidence="9">Transporter</fullName>
    </submittedName>
</protein>
<dbReference type="InterPro" id="IPR010432">
    <property type="entry name" value="RDD"/>
</dbReference>
<dbReference type="Proteomes" id="UP000077961">
    <property type="component" value="Unassembled WGS sequence"/>
</dbReference>
<dbReference type="GO" id="GO:0005886">
    <property type="term" value="C:plasma membrane"/>
    <property type="evidence" value="ECO:0007669"/>
    <property type="project" value="UniProtKB-SubCell"/>
</dbReference>
<evidence type="ECO:0000256" key="6">
    <source>
        <dbReference type="SAM" id="Phobius"/>
    </source>
</evidence>
<feature type="transmembrane region" description="Helical" evidence="6">
    <location>
        <begin position="12"/>
        <end position="30"/>
    </location>
</feature>
<proteinExistence type="predicted"/>
<keyword evidence="2" id="KW-1003">Cell membrane</keyword>
<evidence type="ECO:0000313" key="10">
    <source>
        <dbReference type="Proteomes" id="UP000077961"/>
    </source>
</evidence>
<evidence type="ECO:0000313" key="9">
    <source>
        <dbReference type="EMBL" id="OAJ65757.1"/>
    </source>
</evidence>
<evidence type="ECO:0000256" key="5">
    <source>
        <dbReference type="ARBA" id="ARBA00023136"/>
    </source>
</evidence>
<evidence type="ECO:0000256" key="4">
    <source>
        <dbReference type="ARBA" id="ARBA00022989"/>
    </source>
</evidence>
<name>A0A1A9NH04_9BURK</name>
<feature type="domain" description="RDD" evidence="7">
    <location>
        <begin position="3"/>
        <end position="132"/>
    </location>
</feature>
<dbReference type="Proteomes" id="UP000078116">
    <property type="component" value="Unassembled WGS sequence"/>
</dbReference>
<keyword evidence="5 6" id="KW-0472">Membrane</keyword>
<dbReference type="PANTHER" id="PTHR36115:SF4">
    <property type="entry name" value="MEMBRANE PROTEIN"/>
    <property type="match status" value="1"/>
</dbReference>
<dbReference type="PANTHER" id="PTHR36115">
    <property type="entry name" value="PROLINE-RICH ANTIGEN HOMOLOG-RELATED"/>
    <property type="match status" value="1"/>
</dbReference>
<reference evidence="10 11" key="1">
    <citation type="submission" date="2016-04" db="EMBL/GenBank/DDBJ databases">
        <title>Reclassification of Paraburkholderia panaciterrae (Farh et al. 2015) Dobritsa &amp; Samadpour 2016 as a later homotypic synonym of Paraburkholderia ginsengiterrae (Farh et al. 2015) Dobritsa &amp; Samadpour 2016.</title>
        <authorList>
            <person name="Dobritsa A.P."/>
            <person name="Kutumbaka K."/>
            <person name="Samadpour M."/>
        </authorList>
    </citation>
    <scope>NUCLEOTIDE SEQUENCE [LARGE SCALE GENOMIC DNA]</scope>
    <source>
        <strain evidence="9 11">DCY85</strain>
        <strain evidence="8 10">DCY85-1</strain>
    </source>
</reference>
<feature type="transmembrane region" description="Helical" evidence="6">
    <location>
        <begin position="42"/>
        <end position="69"/>
    </location>
</feature>
<dbReference type="OrthoDB" id="5298807at2"/>
<organism evidence="9 11">
    <name type="scientific">Paraburkholderia ginsengiterrae</name>
    <dbReference type="NCBI Taxonomy" id="1462993"/>
    <lineage>
        <taxon>Bacteria</taxon>
        <taxon>Pseudomonadati</taxon>
        <taxon>Pseudomonadota</taxon>
        <taxon>Betaproteobacteria</taxon>
        <taxon>Burkholderiales</taxon>
        <taxon>Burkholderiaceae</taxon>
        <taxon>Paraburkholderia</taxon>
    </lineage>
</organism>
<evidence type="ECO:0000256" key="2">
    <source>
        <dbReference type="ARBA" id="ARBA00022475"/>
    </source>
</evidence>
<comment type="subcellular location">
    <subcellularLocation>
        <location evidence="1">Cell membrane</location>
        <topology evidence="1">Multi-pass membrane protein</topology>
    </subcellularLocation>
</comment>
<dbReference type="RefSeq" id="WP_064271121.1">
    <property type="nucleotide sequence ID" value="NZ_LXJZ01000209.1"/>
</dbReference>
<evidence type="ECO:0000259" key="7">
    <source>
        <dbReference type="Pfam" id="PF06271"/>
    </source>
</evidence>
<dbReference type="AlphaFoldDB" id="A0A1A9NH04"/>
<dbReference type="InterPro" id="IPR051791">
    <property type="entry name" value="Pra-immunoreactive"/>
</dbReference>
<evidence type="ECO:0000256" key="3">
    <source>
        <dbReference type="ARBA" id="ARBA00022692"/>
    </source>
</evidence>
<feature type="transmembrane region" description="Helical" evidence="6">
    <location>
        <begin position="101"/>
        <end position="119"/>
    </location>
</feature>
<evidence type="ECO:0000256" key="1">
    <source>
        <dbReference type="ARBA" id="ARBA00004651"/>
    </source>
</evidence>
<dbReference type="EMBL" id="LXJZ01000209">
    <property type="protein sequence ID" value="OAJ53876.1"/>
    <property type="molecule type" value="Genomic_DNA"/>
</dbReference>
<accession>A0A1A9NH04</accession>
<dbReference type="STRING" id="1462993.A6V36_10475"/>
<gene>
    <name evidence="8" type="ORF">A6V36_10475</name>
    <name evidence="9" type="ORF">A6V37_12365</name>
</gene>
<keyword evidence="10" id="KW-1185">Reference proteome</keyword>
<sequence length="149" mass="16167">MLYATYSQRARALFIDSIWWTVIVLFIPLGPSTDDILAAPEAYGSSIVLWLVVGQCIPILVTGVMWAVWGTSPGKRAVRIRIVDADSGQSMTVKQAMLRTVGYLLTFGILGAGFLWVLFNPKKQALHDRLANTVVIDVGSRTPGAASTS</sequence>
<evidence type="ECO:0000313" key="11">
    <source>
        <dbReference type="Proteomes" id="UP000078116"/>
    </source>
</evidence>